<name>A0A139AEE2_GONPJ</name>
<reference evidence="2 3" key="1">
    <citation type="journal article" date="2015" name="Genome Biol. Evol.">
        <title>Phylogenomic analyses indicate that early fungi evolved digesting cell walls of algal ancestors of land plants.</title>
        <authorList>
            <person name="Chang Y."/>
            <person name="Wang S."/>
            <person name="Sekimoto S."/>
            <person name="Aerts A.L."/>
            <person name="Choi C."/>
            <person name="Clum A."/>
            <person name="LaButti K.M."/>
            <person name="Lindquist E.A."/>
            <person name="Yee Ngan C."/>
            <person name="Ohm R.A."/>
            <person name="Salamov A.A."/>
            <person name="Grigoriev I.V."/>
            <person name="Spatafora J.W."/>
            <person name="Berbee M.L."/>
        </authorList>
    </citation>
    <scope>NUCLEOTIDE SEQUENCE [LARGE SCALE GENOMIC DNA]</scope>
    <source>
        <strain evidence="2 3">JEL478</strain>
    </source>
</reference>
<feature type="compositionally biased region" description="Polar residues" evidence="1">
    <location>
        <begin position="36"/>
        <end position="48"/>
    </location>
</feature>
<feature type="compositionally biased region" description="Polar residues" evidence="1">
    <location>
        <begin position="173"/>
        <end position="182"/>
    </location>
</feature>
<organism evidence="2 3">
    <name type="scientific">Gonapodya prolifera (strain JEL478)</name>
    <name type="common">Monoblepharis prolifera</name>
    <dbReference type="NCBI Taxonomy" id="1344416"/>
    <lineage>
        <taxon>Eukaryota</taxon>
        <taxon>Fungi</taxon>
        <taxon>Fungi incertae sedis</taxon>
        <taxon>Chytridiomycota</taxon>
        <taxon>Chytridiomycota incertae sedis</taxon>
        <taxon>Monoblepharidomycetes</taxon>
        <taxon>Monoblepharidales</taxon>
        <taxon>Gonapodyaceae</taxon>
        <taxon>Gonapodya</taxon>
    </lineage>
</organism>
<gene>
    <name evidence="2" type="ORF">M427DRAFT_57012</name>
</gene>
<feature type="region of interest" description="Disordered" evidence="1">
    <location>
        <begin position="24"/>
        <end position="182"/>
    </location>
</feature>
<dbReference type="EMBL" id="KQ965764">
    <property type="protein sequence ID" value="KXS15128.1"/>
    <property type="molecule type" value="Genomic_DNA"/>
</dbReference>
<feature type="compositionally biased region" description="Polar residues" evidence="1">
    <location>
        <begin position="122"/>
        <end position="135"/>
    </location>
</feature>
<dbReference type="Proteomes" id="UP000070544">
    <property type="component" value="Unassembled WGS sequence"/>
</dbReference>
<feature type="compositionally biased region" description="Basic and acidic residues" evidence="1">
    <location>
        <begin position="141"/>
        <end position="161"/>
    </location>
</feature>
<feature type="compositionally biased region" description="Gly residues" evidence="1">
    <location>
        <begin position="72"/>
        <end position="83"/>
    </location>
</feature>
<evidence type="ECO:0000313" key="2">
    <source>
        <dbReference type="EMBL" id="KXS15128.1"/>
    </source>
</evidence>
<protein>
    <submittedName>
        <fullName evidence="2">Uncharacterized protein</fullName>
    </submittedName>
</protein>
<feature type="compositionally biased region" description="Basic and acidic residues" evidence="1">
    <location>
        <begin position="91"/>
        <end position="119"/>
    </location>
</feature>
<evidence type="ECO:0000313" key="3">
    <source>
        <dbReference type="Proteomes" id="UP000070544"/>
    </source>
</evidence>
<sequence>MHASTPPHLNPVLHYPTSAAIAPPYAVPINVPPSRENPTSEPHINPNSAPGAGRGRGVPRGQSRRGERGHGHGAGSVRGGGASVGRSAGGSEEREVPVHRSGRDIGVRSRSGDPVRGDTRAYTLSNSTSRQTPENLSPALLRDRALRAAEERMAREREGKRLSQGNDGRDSAAMSSRQAHPE</sequence>
<accession>A0A139AEE2</accession>
<keyword evidence="3" id="KW-1185">Reference proteome</keyword>
<evidence type="ECO:0000256" key="1">
    <source>
        <dbReference type="SAM" id="MobiDB-lite"/>
    </source>
</evidence>
<proteinExistence type="predicted"/>
<dbReference type="AlphaFoldDB" id="A0A139AEE2"/>